<dbReference type="PANTHER" id="PTHR10562">
    <property type="entry name" value="SMALL UBIQUITIN-RELATED MODIFIER"/>
    <property type="match status" value="1"/>
</dbReference>
<sequence>MKARNAQTTSLRKWQARAGDFASHLANASTDSYSTLSVQPAHLTSSMTDTPKDAPPLKKRSLFKRAAWQDSPTNDEDIFSHSKDFKHIVAQQKRYEAEKKEAERKKKAEEGRERKRKLAATGDRKRSKVSRDNESVLAGINLRDSSPAPAPSRPPPDSLSTRYDNLAKAAPSSRATRSTPSVVVDISDSDDDFPEPSDPGLAAIAARARARIAEKARIAALVAAGEEVTKAPIVQLLIQPEIPNTRPLVVKVRTDHTLEKTRLAWCEKQGFSPAQTQAVFFTSKGKRMFDSTTVQRLGLQIDEWGNVEIEGDLNVYNNDNPAKVYVQAWTDELFKKHQEEEAAAATAKQKAAELALLPPRTPTPEPVKKWKLILKAKGKEDWGITVKPDSTFAHIAHAYKKARNIDESQPVTLIFDGERLVPMDVIADSDLEDMDSIDVVFR</sequence>
<evidence type="ECO:0000313" key="4">
    <source>
        <dbReference type="Proteomes" id="UP000001055"/>
    </source>
</evidence>
<organism evidence="3 4">
    <name type="scientific">Phaeosphaeria nodorum (strain SN15 / ATCC MYA-4574 / FGSC 10173)</name>
    <name type="common">Glume blotch fungus</name>
    <name type="synonym">Parastagonospora nodorum</name>
    <dbReference type="NCBI Taxonomy" id="321614"/>
    <lineage>
        <taxon>Eukaryota</taxon>
        <taxon>Fungi</taxon>
        <taxon>Dikarya</taxon>
        <taxon>Ascomycota</taxon>
        <taxon>Pezizomycotina</taxon>
        <taxon>Dothideomycetes</taxon>
        <taxon>Pleosporomycetidae</taxon>
        <taxon>Pleosporales</taxon>
        <taxon>Pleosporineae</taxon>
        <taxon>Phaeosphaeriaceae</taxon>
        <taxon>Parastagonospora</taxon>
    </lineage>
</organism>
<dbReference type="Proteomes" id="UP000001055">
    <property type="component" value="Unassembled WGS sequence"/>
</dbReference>
<dbReference type="RefSeq" id="XP_001794419.1">
    <property type="nucleotide sequence ID" value="XM_001794367.1"/>
</dbReference>
<evidence type="ECO:0000256" key="1">
    <source>
        <dbReference type="SAM" id="MobiDB-lite"/>
    </source>
</evidence>
<feature type="domain" description="Ubiquitin-like" evidence="2">
    <location>
        <begin position="370"/>
        <end position="442"/>
    </location>
</feature>
<dbReference type="AlphaFoldDB" id="Q0UWJ0"/>
<dbReference type="KEGG" id="pno:SNOG_03874"/>
<dbReference type="GeneID" id="5971282"/>
<feature type="compositionally biased region" description="Basic and acidic residues" evidence="1">
    <location>
        <begin position="95"/>
        <end position="113"/>
    </location>
</feature>
<feature type="compositionally biased region" description="Pro residues" evidence="1">
    <location>
        <begin position="148"/>
        <end position="157"/>
    </location>
</feature>
<dbReference type="eggNOG" id="ENOG502SB4V">
    <property type="taxonomic scope" value="Eukaryota"/>
</dbReference>
<dbReference type="VEuPathDB" id="FungiDB:JI435_038740"/>
<dbReference type="STRING" id="321614.Q0UWJ0"/>
<dbReference type="GO" id="GO:0016925">
    <property type="term" value="P:protein sumoylation"/>
    <property type="evidence" value="ECO:0000318"/>
    <property type="project" value="GO_Central"/>
</dbReference>
<evidence type="ECO:0000313" key="3">
    <source>
        <dbReference type="EMBL" id="EAT89079.2"/>
    </source>
</evidence>
<dbReference type="SUPFAM" id="SSF54236">
    <property type="entry name" value="Ubiquitin-like"/>
    <property type="match status" value="1"/>
</dbReference>
<dbReference type="GO" id="GO:0044389">
    <property type="term" value="F:ubiquitin-like protein ligase binding"/>
    <property type="evidence" value="ECO:0000318"/>
    <property type="project" value="GO_Central"/>
</dbReference>
<dbReference type="InterPro" id="IPR029071">
    <property type="entry name" value="Ubiquitin-like_domsf"/>
</dbReference>
<dbReference type="EMBL" id="CH445329">
    <property type="protein sequence ID" value="EAT89079.2"/>
    <property type="molecule type" value="Genomic_DNA"/>
</dbReference>
<dbReference type="InterPro" id="IPR022617">
    <property type="entry name" value="Rad60/SUMO-like_dom"/>
</dbReference>
<feature type="region of interest" description="Disordered" evidence="1">
    <location>
        <begin position="95"/>
        <end position="196"/>
    </location>
</feature>
<dbReference type="HOGENOM" id="CLU_032739_0_2_1"/>
<gene>
    <name evidence="3" type="ORF">SNOG_03874</name>
</gene>
<accession>Q0UWJ0</accession>
<proteinExistence type="predicted"/>
<dbReference type="GO" id="GO:0031386">
    <property type="term" value="F:protein tag activity"/>
    <property type="evidence" value="ECO:0000318"/>
    <property type="project" value="GO_Central"/>
</dbReference>
<dbReference type="GO" id="GO:0005940">
    <property type="term" value="C:septin ring"/>
    <property type="evidence" value="ECO:0000318"/>
    <property type="project" value="GO_Central"/>
</dbReference>
<name>Q0UWJ0_PHANO</name>
<dbReference type="InParanoid" id="Q0UWJ0"/>
<dbReference type="GO" id="GO:0005634">
    <property type="term" value="C:nucleus"/>
    <property type="evidence" value="ECO:0000318"/>
    <property type="project" value="GO_Central"/>
</dbReference>
<reference evidence="4" key="1">
    <citation type="journal article" date="2007" name="Plant Cell">
        <title>Dothideomycete-plant interactions illuminated by genome sequencing and EST analysis of the wheat pathogen Stagonospora nodorum.</title>
        <authorList>
            <person name="Hane J.K."/>
            <person name="Lowe R.G."/>
            <person name="Solomon P.S."/>
            <person name="Tan K.C."/>
            <person name="Schoch C.L."/>
            <person name="Spatafora J.W."/>
            <person name="Crous P.W."/>
            <person name="Kodira C."/>
            <person name="Birren B.W."/>
            <person name="Galagan J.E."/>
            <person name="Torriani S.F."/>
            <person name="McDonald B.A."/>
            <person name="Oliver R.P."/>
        </authorList>
    </citation>
    <scope>NUCLEOTIDE SEQUENCE [LARGE SCALE GENOMIC DNA]</scope>
    <source>
        <strain evidence="4">SN15 / ATCC MYA-4574 / FGSC 10173</strain>
    </source>
</reference>
<evidence type="ECO:0000259" key="2">
    <source>
        <dbReference type="PROSITE" id="PS50053"/>
    </source>
</evidence>
<dbReference type="Pfam" id="PF11976">
    <property type="entry name" value="Rad60-SLD"/>
    <property type="match status" value="1"/>
</dbReference>
<protein>
    <recommendedName>
        <fullName evidence="2">Ubiquitin-like domain-containing protein</fullName>
    </recommendedName>
</protein>
<dbReference type="InterPro" id="IPR000626">
    <property type="entry name" value="Ubiquitin-like_dom"/>
</dbReference>
<dbReference type="Gene3D" id="3.10.20.90">
    <property type="entry name" value="Phosphatidylinositol 3-kinase Catalytic Subunit, Chain A, domain 1"/>
    <property type="match status" value="2"/>
</dbReference>
<dbReference type="PROSITE" id="PS50053">
    <property type="entry name" value="UBIQUITIN_2"/>
    <property type="match status" value="1"/>
</dbReference>